<dbReference type="EMBL" id="JAENGY010000324">
    <property type="protein sequence ID" value="KAG6965830.1"/>
    <property type="molecule type" value="Genomic_DNA"/>
</dbReference>
<evidence type="ECO:0000313" key="2">
    <source>
        <dbReference type="EMBL" id="KAG6965830.1"/>
    </source>
</evidence>
<accession>A0A8J5MGL4</accession>
<gene>
    <name evidence="2" type="ORF">JG688_00007021</name>
</gene>
<organism evidence="2 3">
    <name type="scientific">Phytophthora aleatoria</name>
    <dbReference type="NCBI Taxonomy" id="2496075"/>
    <lineage>
        <taxon>Eukaryota</taxon>
        <taxon>Sar</taxon>
        <taxon>Stramenopiles</taxon>
        <taxon>Oomycota</taxon>
        <taxon>Peronosporomycetes</taxon>
        <taxon>Peronosporales</taxon>
        <taxon>Peronosporaceae</taxon>
        <taxon>Phytophthora</taxon>
    </lineage>
</organism>
<protein>
    <submittedName>
        <fullName evidence="2">Uncharacterized protein</fullName>
    </submittedName>
</protein>
<dbReference type="Proteomes" id="UP000709295">
    <property type="component" value="Unassembled WGS sequence"/>
</dbReference>
<evidence type="ECO:0000313" key="3">
    <source>
        <dbReference type="Proteomes" id="UP000709295"/>
    </source>
</evidence>
<feature type="region of interest" description="Disordered" evidence="1">
    <location>
        <begin position="52"/>
        <end position="78"/>
    </location>
</feature>
<comment type="caution">
    <text evidence="2">The sequence shown here is derived from an EMBL/GenBank/DDBJ whole genome shotgun (WGS) entry which is preliminary data.</text>
</comment>
<name>A0A8J5MGL4_9STRA</name>
<proteinExistence type="predicted"/>
<sequence length="78" mass="8408">MKVDFPDPGCPSTRVSVPGLNTALTWFNTRRCVELLVNAVATFLTLLQMDGNPDEFTSSDSTTTESSLHRIASLGSSC</sequence>
<keyword evidence="3" id="KW-1185">Reference proteome</keyword>
<dbReference type="AlphaFoldDB" id="A0A8J5MGL4"/>
<reference evidence="2" key="1">
    <citation type="submission" date="2021-01" db="EMBL/GenBank/DDBJ databases">
        <title>Phytophthora aleatoria, a newly-described species from Pinus radiata is distinct from Phytophthora cactorum isolates based on comparative genomics.</title>
        <authorList>
            <person name="Mcdougal R."/>
            <person name="Panda P."/>
            <person name="Williams N."/>
            <person name="Studholme D.J."/>
        </authorList>
    </citation>
    <scope>NUCLEOTIDE SEQUENCE</scope>
    <source>
        <strain evidence="2">NZFS 4037</strain>
    </source>
</reference>
<evidence type="ECO:0000256" key="1">
    <source>
        <dbReference type="SAM" id="MobiDB-lite"/>
    </source>
</evidence>